<dbReference type="Pfam" id="PF00096">
    <property type="entry name" value="zf-C2H2"/>
    <property type="match status" value="2"/>
</dbReference>
<accession>A0AAD4LLK8</accession>
<evidence type="ECO:0000256" key="5">
    <source>
        <dbReference type="ARBA" id="ARBA00023015"/>
    </source>
</evidence>
<evidence type="ECO:0000256" key="6">
    <source>
        <dbReference type="ARBA" id="ARBA00023163"/>
    </source>
</evidence>
<dbReference type="PROSITE" id="PS50157">
    <property type="entry name" value="ZINC_FINGER_C2H2_2"/>
    <property type="match status" value="2"/>
</dbReference>
<evidence type="ECO:0000256" key="7">
    <source>
        <dbReference type="ARBA" id="ARBA00023242"/>
    </source>
</evidence>
<evidence type="ECO:0000256" key="4">
    <source>
        <dbReference type="ARBA" id="ARBA00022833"/>
    </source>
</evidence>
<keyword evidence="3 8" id="KW-0863">Zinc-finger</keyword>
<evidence type="ECO:0000256" key="2">
    <source>
        <dbReference type="ARBA" id="ARBA00022737"/>
    </source>
</evidence>
<dbReference type="GO" id="GO:0008270">
    <property type="term" value="F:zinc ion binding"/>
    <property type="evidence" value="ECO:0007669"/>
    <property type="project" value="UniProtKB-KW"/>
</dbReference>
<dbReference type="GO" id="GO:0000978">
    <property type="term" value="F:RNA polymerase II cis-regulatory region sequence-specific DNA binding"/>
    <property type="evidence" value="ECO:0007669"/>
    <property type="project" value="TreeGrafter"/>
</dbReference>
<comment type="caution">
    <text evidence="11">The sequence shown here is derived from an EMBL/GenBank/DDBJ whole genome shotgun (WGS) entry which is preliminary data.</text>
</comment>
<feature type="domain" description="C2H2-type" evidence="10">
    <location>
        <begin position="209"/>
        <end position="239"/>
    </location>
</feature>
<dbReference type="PANTHER" id="PTHR23235:SF60">
    <property type="entry name" value="STRIPE, ISOFORM D"/>
    <property type="match status" value="1"/>
</dbReference>
<dbReference type="EMBL" id="JAKELL010000020">
    <property type="protein sequence ID" value="KAH8992914.1"/>
    <property type="molecule type" value="Genomic_DNA"/>
</dbReference>
<dbReference type="GO" id="GO:0000981">
    <property type="term" value="F:DNA-binding transcription factor activity, RNA polymerase II-specific"/>
    <property type="evidence" value="ECO:0007669"/>
    <property type="project" value="TreeGrafter"/>
</dbReference>
<feature type="compositionally biased region" description="Polar residues" evidence="9">
    <location>
        <begin position="1"/>
        <end position="27"/>
    </location>
</feature>
<keyword evidence="6" id="KW-0804">Transcription</keyword>
<reference evidence="11" key="1">
    <citation type="submission" date="2022-01" db="EMBL/GenBank/DDBJ databases">
        <title>Comparative genomics reveals a dynamic genome evolution in the ectomycorrhizal milk-cap (Lactarius) mushrooms.</title>
        <authorList>
            <consortium name="DOE Joint Genome Institute"/>
            <person name="Lebreton A."/>
            <person name="Tang N."/>
            <person name="Kuo A."/>
            <person name="LaButti K."/>
            <person name="Drula E."/>
            <person name="Barry K."/>
            <person name="Clum A."/>
            <person name="Lipzen A."/>
            <person name="Mousain D."/>
            <person name="Ng V."/>
            <person name="Wang R."/>
            <person name="Wang X."/>
            <person name="Dai Y."/>
            <person name="Henrissat B."/>
            <person name="Grigoriev I.V."/>
            <person name="Guerin-Laguette A."/>
            <person name="Yu F."/>
            <person name="Martin F.M."/>
        </authorList>
    </citation>
    <scope>NUCLEOTIDE SEQUENCE</scope>
    <source>
        <strain evidence="11">QP</strain>
    </source>
</reference>
<evidence type="ECO:0000256" key="3">
    <source>
        <dbReference type="ARBA" id="ARBA00022771"/>
    </source>
</evidence>
<feature type="region of interest" description="Disordered" evidence="9">
    <location>
        <begin position="1"/>
        <end position="101"/>
    </location>
</feature>
<dbReference type="Gene3D" id="3.30.160.60">
    <property type="entry name" value="Classic Zinc Finger"/>
    <property type="match status" value="2"/>
</dbReference>
<gene>
    <name evidence="11" type="ORF">EDB92DRAFT_513579</name>
</gene>
<sequence length="265" mass="28317">MSDYSTVKSPSSGTTNLPEIDATSTDFPDSYLRAEKPSGDATDSSTASSSAAHTASSRTTSAEATDATTLYTSSSSSPPPPPPSKFSSSLIPALVPPWSPTRIPARLRRKCPLYAEQAKYQCQREGDDDEIVATAKSKSTSEEEDGALLVPETPAAGPIARSTSPPPKAPRSGAVRRARVPPPVPVPYLIKKSRGRQVPEPASAQERAHVCAVPGCLKSFARAEHLKRHVLSLHTYEKPFACGCGKTFARRDNLLQHQRVHATTT</sequence>
<evidence type="ECO:0000256" key="9">
    <source>
        <dbReference type="SAM" id="MobiDB-lite"/>
    </source>
</evidence>
<protein>
    <recommendedName>
        <fullName evidence="10">C2H2-type domain-containing protein</fullName>
    </recommendedName>
</protein>
<keyword evidence="4" id="KW-0862">Zinc</keyword>
<keyword evidence="1" id="KW-0479">Metal-binding</keyword>
<feature type="domain" description="C2H2-type" evidence="10">
    <location>
        <begin position="240"/>
        <end position="265"/>
    </location>
</feature>
<keyword evidence="2" id="KW-0677">Repeat</keyword>
<dbReference type="SMART" id="SM00355">
    <property type="entry name" value="ZnF_C2H2"/>
    <property type="match status" value="2"/>
</dbReference>
<proteinExistence type="predicted"/>
<evidence type="ECO:0000259" key="10">
    <source>
        <dbReference type="PROSITE" id="PS50157"/>
    </source>
</evidence>
<keyword evidence="12" id="KW-1185">Reference proteome</keyword>
<evidence type="ECO:0000313" key="12">
    <source>
        <dbReference type="Proteomes" id="UP001201163"/>
    </source>
</evidence>
<evidence type="ECO:0000256" key="8">
    <source>
        <dbReference type="PROSITE-ProRule" id="PRU00042"/>
    </source>
</evidence>
<evidence type="ECO:0000256" key="1">
    <source>
        <dbReference type="ARBA" id="ARBA00022723"/>
    </source>
</evidence>
<dbReference type="PANTHER" id="PTHR23235">
    <property type="entry name" value="KRUEPPEL-LIKE TRANSCRIPTION FACTOR"/>
    <property type="match status" value="1"/>
</dbReference>
<dbReference type="PROSITE" id="PS00028">
    <property type="entry name" value="ZINC_FINGER_C2H2_1"/>
    <property type="match status" value="1"/>
</dbReference>
<feature type="compositionally biased region" description="Low complexity" evidence="9">
    <location>
        <begin position="40"/>
        <end position="76"/>
    </location>
</feature>
<keyword evidence="7" id="KW-0539">Nucleus</keyword>
<evidence type="ECO:0000313" key="11">
    <source>
        <dbReference type="EMBL" id="KAH8992914.1"/>
    </source>
</evidence>
<dbReference type="SUPFAM" id="SSF57667">
    <property type="entry name" value="beta-beta-alpha zinc fingers"/>
    <property type="match status" value="1"/>
</dbReference>
<keyword evidence="5" id="KW-0805">Transcription regulation</keyword>
<dbReference type="AlphaFoldDB" id="A0AAD4LLK8"/>
<dbReference type="FunFam" id="3.30.160.60:FF:001949">
    <property type="entry name" value="zinc finger protein 62 homolog isoform X2"/>
    <property type="match status" value="1"/>
</dbReference>
<dbReference type="InterPro" id="IPR036236">
    <property type="entry name" value="Znf_C2H2_sf"/>
</dbReference>
<feature type="region of interest" description="Disordered" evidence="9">
    <location>
        <begin position="122"/>
        <end position="188"/>
    </location>
</feature>
<dbReference type="InterPro" id="IPR013087">
    <property type="entry name" value="Znf_C2H2_type"/>
</dbReference>
<organism evidence="11 12">
    <name type="scientific">Lactarius akahatsu</name>
    <dbReference type="NCBI Taxonomy" id="416441"/>
    <lineage>
        <taxon>Eukaryota</taxon>
        <taxon>Fungi</taxon>
        <taxon>Dikarya</taxon>
        <taxon>Basidiomycota</taxon>
        <taxon>Agaricomycotina</taxon>
        <taxon>Agaricomycetes</taxon>
        <taxon>Russulales</taxon>
        <taxon>Russulaceae</taxon>
        <taxon>Lactarius</taxon>
    </lineage>
</organism>
<dbReference type="Proteomes" id="UP001201163">
    <property type="component" value="Unassembled WGS sequence"/>
</dbReference>
<name>A0AAD4LLK8_9AGAM</name>